<keyword evidence="2" id="KW-0486">Methionine biosynthesis</keyword>
<dbReference type="AlphaFoldDB" id="D7BH08"/>
<dbReference type="PIRSF" id="PIRSF000443">
    <property type="entry name" value="Homoser_Ac_trans"/>
    <property type="match status" value="1"/>
</dbReference>
<dbReference type="GO" id="GO:0009086">
    <property type="term" value="P:methionine biosynthetic process"/>
    <property type="evidence" value="ECO:0007669"/>
    <property type="project" value="UniProtKB-UniRule"/>
</dbReference>
<dbReference type="Pfam" id="PF00561">
    <property type="entry name" value="Abhydrolase_1"/>
    <property type="match status" value="1"/>
</dbReference>
<gene>
    <name evidence="2" type="primary">metXA</name>
    <name evidence="5" type="ordered locus">Mesil_1987</name>
</gene>
<feature type="active site" description="Nucleophile" evidence="2 3">
    <location>
        <position position="193"/>
    </location>
</feature>
<comment type="subunit">
    <text evidence="2">Homodimer.</text>
</comment>
<dbReference type="GO" id="GO:0004414">
    <property type="term" value="F:homoserine O-acetyltransferase activity"/>
    <property type="evidence" value="ECO:0007669"/>
    <property type="project" value="UniProtKB-UniRule"/>
</dbReference>
<dbReference type="Gene3D" id="3.40.50.1820">
    <property type="entry name" value="alpha/beta hydrolase"/>
    <property type="match status" value="1"/>
</dbReference>
<feature type="active site" evidence="2 3">
    <location>
        <position position="342"/>
    </location>
</feature>
<dbReference type="GO" id="GO:0005737">
    <property type="term" value="C:cytoplasm"/>
    <property type="evidence" value="ECO:0007669"/>
    <property type="project" value="UniProtKB-SubCell"/>
</dbReference>
<dbReference type="eggNOG" id="COG2021">
    <property type="taxonomic scope" value="Bacteria"/>
</dbReference>
<comment type="subcellular location">
    <subcellularLocation>
        <location evidence="2">Cytoplasm</location>
    </subcellularLocation>
</comment>
<feature type="active site" evidence="2 3">
    <location>
        <position position="370"/>
    </location>
</feature>
<accession>D7BH08</accession>
<dbReference type="SUPFAM" id="SSF53474">
    <property type="entry name" value="alpha/beta-Hydrolases"/>
    <property type="match status" value="1"/>
</dbReference>
<dbReference type="KEGG" id="msv:Mesil_1987"/>
<keyword evidence="2" id="KW-0028">Amino-acid biosynthesis</keyword>
<evidence type="ECO:0000313" key="6">
    <source>
        <dbReference type="Proteomes" id="UP000001916"/>
    </source>
</evidence>
<dbReference type="PANTHER" id="PTHR32268:SF11">
    <property type="entry name" value="HOMOSERINE O-ACETYLTRANSFERASE"/>
    <property type="match status" value="1"/>
</dbReference>
<dbReference type="Proteomes" id="UP000001916">
    <property type="component" value="Chromosome"/>
</dbReference>
<dbReference type="EC" id="2.3.1.31" evidence="2"/>
<organism evidence="5 6">
    <name type="scientific">Allomeiothermus silvanus (strain ATCC 700542 / DSM 9946 / NBRC 106475 / NCIMB 13440 / VI-R2)</name>
    <name type="common">Thermus silvanus</name>
    <dbReference type="NCBI Taxonomy" id="526227"/>
    <lineage>
        <taxon>Bacteria</taxon>
        <taxon>Thermotogati</taxon>
        <taxon>Deinococcota</taxon>
        <taxon>Deinococci</taxon>
        <taxon>Thermales</taxon>
        <taxon>Thermaceae</taxon>
        <taxon>Allomeiothermus</taxon>
    </lineage>
</organism>
<dbReference type="InterPro" id="IPR029058">
    <property type="entry name" value="AB_hydrolase_fold"/>
</dbReference>
<proteinExistence type="inferred from homology"/>
<keyword evidence="6" id="KW-1185">Reference proteome</keyword>
<dbReference type="EMBL" id="CP002042">
    <property type="protein sequence ID" value="ADH63861.1"/>
    <property type="molecule type" value="Genomic_DNA"/>
</dbReference>
<dbReference type="HAMAP" id="MF_00296">
    <property type="entry name" value="MetX_acyltransf"/>
    <property type="match status" value="1"/>
</dbReference>
<comment type="catalytic activity">
    <reaction evidence="2">
        <text>L-homoserine + acetyl-CoA = O-acetyl-L-homoserine + CoA</text>
        <dbReference type="Rhea" id="RHEA:13701"/>
        <dbReference type="ChEBI" id="CHEBI:57287"/>
        <dbReference type="ChEBI" id="CHEBI:57288"/>
        <dbReference type="ChEBI" id="CHEBI:57476"/>
        <dbReference type="ChEBI" id="CHEBI:57716"/>
        <dbReference type="EC" id="2.3.1.31"/>
    </reaction>
</comment>
<name>D7BH08_ALLS1</name>
<comment type="pathway">
    <text evidence="2">Amino-acid biosynthesis; L-methionine biosynthesis via de novo pathway; O-acetyl-L-homoserine from L-homoserine: step 1/1.</text>
</comment>
<feature type="domain" description="AB hydrolase-1" evidence="4">
    <location>
        <begin position="115"/>
        <end position="375"/>
    </location>
</feature>
<dbReference type="UniPathway" id="UPA00051">
    <property type="reaction ID" value="UER00074"/>
</dbReference>
<dbReference type="InterPro" id="IPR008220">
    <property type="entry name" value="HAT_MetX-like"/>
</dbReference>
<dbReference type="GO" id="GO:0009092">
    <property type="term" value="P:homoserine metabolic process"/>
    <property type="evidence" value="ECO:0007669"/>
    <property type="project" value="TreeGrafter"/>
</dbReference>
<evidence type="ECO:0000256" key="3">
    <source>
        <dbReference type="PIRSR" id="PIRSR000443-1"/>
    </source>
</evidence>
<protein>
    <recommendedName>
        <fullName evidence="2">Homoserine O-acetyltransferase</fullName>
        <shortName evidence="2">HAT</shortName>
        <ecNumber evidence="2">2.3.1.31</ecNumber>
    </recommendedName>
    <alternativeName>
        <fullName evidence="2">Homoserine transacetylase</fullName>
        <shortName evidence="2">HTA</shortName>
    </alternativeName>
</protein>
<keyword evidence="2 5" id="KW-0012">Acyltransferase</keyword>
<dbReference type="PANTHER" id="PTHR32268">
    <property type="entry name" value="HOMOSERINE O-ACETYLTRANSFERASE"/>
    <property type="match status" value="1"/>
</dbReference>
<sequence>MVRERFQSESEPIVWEVWGEHGAILRLPVPQPSVAQEPIPCTAILQEENFALEHGGLLPELRLRFETYGRLNPAKDNACLVFHALTGSAHLAGTYGELALKGLSPLEQAFGPQGWWDDLVGAGKPLDPARHYVICANHIGSCYGSTGPLTPNPQTGLAYGPTFPRLTIRDLARAQARLLDLLGVEKVTVIGGSLGGMVAMEFALLFPARVNKLVVLAAPPVHGPWARAFNRLSRDAITADPAYKGGYYSEQPLGLQLARSIAMLSYRAPKSFAERWRQTPEQGESYVVYQGEKFIRRFDANAYLTLSLAMDTHDVGRGRGGIGIALERLQPIPSLFVGIDTDVLYTASEVRDAAELAGGRYEEIQSPHGHDAFLIETEQVGAILRSFL</sequence>
<dbReference type="NCBIfam" id="TIGR01392">
    <property type="entry name" value="homoserO_Ac_trn"/>
    <property type="match status" value="1"/>
</dbReference>
<comment type="caution">
    <text evidence="2">Lacks conserved residue(s) required for the propagation of feature annotation.</text>
</comment>
<dbReference type="InterPro" id="IPR000073">
    <property type="entry name" value="AB_hydrolase_1"/>
</dbReference>
<dbReference type="NCBIfam" id="NF001209">
    <property type="entry name" value="PRK00175.1"/>
    <property type="match status" value="1"/>
</dbReference>
<keyword evidence="2" id="KW-0963">Cytoplasm</keyword>
<evidence type="ECO:0000256" key="1">
    <source>
        <dbReference type="ARBA" id="ARBA00022679"/>
    </source>
</evidence>
<comment type="function">
    <text evidence="2">Transfers an acetyl group from acetyl-CoA to L-homoserine, forming acetyl-L-homoserine.</text>
</comment>
<dbReference type="HOGENOM" id="CLU_028760_1_2_0"/>
<evidence type="ECO:0000259" key="4">
    <source>
        <dbReference type="Pfam" id="PF00561"/>
    </source>
</evidence>
<evidence type="ECO:0000313" key="5">
    <source>
        <dbReference type="EMBL" id="ADH63861.1"/>
    </source>
</evidence>
<evidence type="ECO:0000256" key="2">
    <source>
        <dbReference type="HAMAP-Rule" id="MF_00296"/>
    </source>
</evidence>
<dbReference type="RefSeq" id="WP_013158414.1">
    <property type="nucleotide sequence ID" value="NC_014212.1"/>
</dbReference>
<feature type="binding site" evidence="2">
    <location>
        <position position="371"/>
    </location>
    <ligand>
        <name>substrate</name>
    </ligand>
</feature>
<comment type="similarity">
    <text evidence="2">Belongs to the AB hydrolase superfamily. MetX family.</text>
</comment>
<keyword evidence="1 2" id="KW-0808">Transferase</keyword>
<dbReference type="STRING" id="526227.Mesil_1987"/>
<reference evidence="5 6" key="1">
    <citation type="journal article" date="2010" name="Stand. Genomic Sci.">
        <title>Complete genome sequence of Meiothermus silvanus type strain (VI-R2).</title>
        <authorList>
            <person name="Sikorski J."/>
            <person name="Tindall B.J."/>
            <person name="Lowry S."/>
            <person name="Lucas S."/>
            <person name="Nolan M."/>
            <person name="Copeland A."/>
            <person name="Glavina Del Rio T."/>
            <person name="Tice H."/>
            <person name="Cheng J.F."/>
            <person name="Han C."/>
            <person name="Pitluck S."/>
            <person name="Liolios K."/>
            <person name="Ivanova N."/>
            <person name="Mavromatis K."/>
            <person name="Mikhailova N."/>
            <person name="Pati A."/>
            <person name="Goodwin L."/>
            <person name="Chen A."/>
            <person name="Palaniappan K."/>
            <person name="Land M."/>
            <person name="Hauser L."/>
            <person name="Chang Y.J."/>
            <person name="Jeffries C.D."/>
            <person name="Rohde M."/>
            <person name="Goker M."/>
            <person name="Woyke T."/>
            <person name="Bristow J."/>
            <person name="Eisen J.A."/>
            <person name="Markowitz V."/>
            <person name="Hugenholtz P."/>
            <person name="Kyrpides N.C."/>
            <person name="Klenk H.P."/>
            <person name="Lapidus A."/>
        </authorList>
    </citation>
    <scope>NUCLEOTIDE SEQUENCE [LARGE SCALE GENOMIC DNA]</scope>
    <source>
        <strain evidence="6">ATCC 700542 / DSM 9946 / VI-R2</strain>
    </source>
</reference>
<feature type="binding site" evidence="2">
    <location>
        <position position="259"/>
    </location>
    <ligand>
        <name>substrate</name>
    </ligand>
</feature>